<keyword evidence="11" id="KW-0482">Metalloprotease</keyword>
<sequence>MIPATHPQRRPSAIFLGLVALLLVSGWMTWAGFGNVRVDAFLMVAAGWLVSLCLHEYGHAYLAFRFGDDGVAERGYLTLNPLKYSNVLLSLVLPLVFVLLGGFGLPGGAVWVDHSRIRGRLRNSLISAAGPAMNVVFVIALAVPFWQDLSASRHVDFWSAVAFLCFLQITASVLNLLPMPGLDGYGILEPWLPAHWRRGARMIQPYGILLVFALLWEPRVNALFFGLVDAISGGLGVPQAAIFYGDHLFRFWT</sequence>
<evidence type="ECO:0000256" key="5">
    <source>
        <dbReference type="ARBA" id="ARBA00022670"/>
    </source>
</evidence>
<dbReference type="Proteomes" id="UP000612808">
    <property type="component" value="Unassembled WGS sequence"/>
</dbReference>
<keyword evidence="7" id="KW-0479">Metal-binding</keyword>
<comment type="caution">
    <text evidence="14">The sequence shown here is derived from an EMBL/GenBank/DDBJ whole genome shotgun (WGS) entry which is preliminary data.</text>
</comment>
<accession>A0A8J3J3E4</accession>
<protein>
    <submittedName>
        <fullName evidence="14">Site-2 protease family protein</fullName>
    </submittedName>
</protein>
<dbReference type="AlphaFoldDB" id="A0A8J3J3E4"/>
<dbReference type="GO" id="GO:0046872">
    <property type="term" value="F:metal ion binding"/>
    <property type="evidence" value="ECO:0007669"/>
    <property type="project" value="UniProtKB-KW"/>
</dbReference>
<feature type="transmembrane region" description="Helical" evidence="13">
    <location>
        <begin position="12"/>
        <end position="33"/>
    </location>
</feature>
<evidence type="ECO:0000256" key="3">
    <source>
        <dbReference type="ARBA" id="ARBA00007931"/>
    </source>
</evidence>
<gene>
    <name evidence="14" type="ORF">Aru02nite_22540</name>
</gene>
<evidence type="ECO:0000256" key="7">
    <source>
        <dbReference type="ARBA" id="ARBA00022723"/>
    </source>
</evidence>
<dbReference type="CDD" id="cd06158">
    <property type="entry name" value="S2P-M50_like_1"/>
    <property type="match status" value="1"/>
</dbReference>
<reference evidence="14" key="1">
    <citation type="submission" date="2021-01" db="EMBL/GenBank/DDBJ databases">
        <title>Whole genome shotgun sequence of Actinocatenispora rupis NBRC 107355.</title>
        <authorList>
            <person name="Komaki H."/>
            <person name="Tamura T."/>
        </authorList>
    </citation>
    <scope>NUCLEOTIDE SEQUENCE</scope>
    <source>
        <strain evidence="14">NBRC 107355</strain>
    </source>
</reference>
<dbReference type="GO" id="GO:0005886">
    <property type="term" value="C:plasma membrane"/>
    <property type="evidence" value="ECO:0007669"/>
    <property type="project" value="UniProtKB-SubCell"/>
</dbReference>
<evidence type="ECO:0000256" key="4">
    <source>
        <dbReference type="ARBA" id="ARBA00022475"/>
    </source>
</evidence>
<evidence type="ECO:0000256" key="6">
    <source>
        <dbReference type="ARBA" id="ARBA00022692"/>
    </source>
</evidence>
<keyword evidence="9" id="KW-0862">Zinc</keyword>
<dbReference type="PANTHER" id="PTHR35864">
    <property type="entry name" value="ZINC METALLOPROTEASE MJ0611-RELATED"/>
    <property type="match status" value="1"/>
</dbReference>
<evidence type="ECO:0000256" key="11">
    <source>
        <dbReference type="ARBA" id="ARBA00023049"/>
    </source>
</evidence>
<comment type="similarity">
    <text evidence="3">Belongs to the peptidase M50B family.</text>
</comment>
<feature type="transmembrane region" description="Helical" evidence="13">
    <location>
        <begin position="40"/>
        <end position="64"/>
    </location>
</feature>
<evidence type="ECO:0000256" key="1">
    <source>
        <dbReference type="ARBA" id="ARBA00001947"/>
    </source>
</evidence>
<dbReference type="RefSeq" id="WP_239076611.1">
    <property type="nucleotide sequence ID" value="NZ_BAAAZM010000006.1"/>
</dbReference>
<keyword evidence="4" id="KW-1003">Cell membrane</keyword>
<keyword evidence="15" id="KW-1185">Reference proteome</keyword>
<keyword evidence="10 13" id="KW-1133">Transmembrane helix</keyword>
<name>A0A8J3J3E4_9ACTN</name>
<dbReference type="GO" id="GO:0008237">
    <property type="term" value="F:metallopeptidase activity"/>
    <property type="evidence" value="ECO:0007669"/>
    <property type="project" value="UniProtKB-KW"/>
</dbReference>
<evidence type="ECO:0000256" key="2">
    <source>
        <dbReference type="ARBA" id="ARBA00004651"/>
    </source>
</evidence>
<dbReference type="GO" id="GO:0006508">
    <property type="term" value="P:proteolysis"/>
    <property type="evidence" value="ECO:0007669"/>
    <property type="project" value="UniProtKB-KW"/>
</dbReference>
<feature type="transmembrane region" description="Helical" evidence="13">
    <location>
        <begin position="157"/>
        <end position="178"/>
    </location>
</feature>
<evidence type="ECO:0000256" key="8">
    <source>
        <dbReference type="ARBA" id="ARBA00022801"/>
    </source>
</evidence>
<evidence type="ECO:0000256" key="12">
    <source>
        <dbReference type="ARBA" id="ARBA00023136"/>
    </source>
</evidence>
<comment type="subcellular location">
    <subcellularLocation>
        <location evidence="2">Cell membrane</location>
        <topology evidence="2">Multi-pass membrane protein</topology>
    </subcellularLocation>
</comment>
<evidence type="ECO:0000256" key="10">
    <source>
        <dbReference type="ARBA" id="ARBA00022989"/>
    </source>
</evidence>
<keyword evidence="8" id="KW-0378">Hydrolase</keyword>
<keyword evidence="5 14" id="KW-0645">Protease</keyword>
<dbReference type="InterPro" id="IPR052348">
    <property type="entry name" value="Metallopeptidase_M50B"/>
</dbReference>
<evidence type="ECO:0000313" key="14">
    <source>
        <dbReference type="EMBL" id="GID11365.1"/>
    </source>
</evidence>
<organism evidence="14 15">
    <name type="scientific">Actinocatenispora rupis</name>
    <dbReference type="NCBI Taxonomy" id="519421"/>
    <lineage>
        <taxon>Bacteria</taxon>
        <taxon>Bacillati</taxon>
        <taxon>Actinomycetota</taxon>
        <taxon>Actinomycetes</taxon>
        <taxon>Micromonosporales</taxon>
        <taxon>Micromonosporaceae</taxon>
        <taxon>Actinocatenispora</taxon>
    </lineage>
</organism>
<keyword evidence="6 13" id="KW-0812">Transmembrane</keyword>
<dbReference type="InterPro" id="IPR044537">
    <property type="entry name" value="Rip2-like"/>
</dbReference>
<feature type="transmembrane region" description="Helical" evidence="13">
    <location>
        <begin position="84"/>
        <end position="112"/>
    </location>
</feature>
<evidence type="ECO:0000313" key="15">
    <source>
        <dbReference type="Proteomes" id="UP000612808"/>
    </source>
</evidence>
<feature type="transmembrane region" description="Helical" evidence="13">
    <location>
        <begin position="124"/>
        <end position="145"/>
    </location>
</feature>
<evidence type="ECO:0000256" key="9">
    <source>
        <dbReference type="ARBA" id="ARBA00022833"/>
    </source>
</evidence>
<evidence type="ECO:0000256" key="13">
    <source>
        <dbReference type="SAM" id="Phobius"/>
    </source>
</evidence>
<keyword evidence="12 13" id="KW-0472">Membrane</keyword>
<dbReference type="EMBL" id="BOMB01000012">
    <property type="protein sequence ID" value="GID11365.1"/>
    <property type="molecule type" value="Genomic_DNA"/>
</dbReference>
<comment type="cofactor">
    <cofactor evidence="1">
        <name>Zn(2+)</name>
        <dbReference type="ChEBI" id="CHEBI:29105"/>
    </cofactor>
</comment>
<feature type="transmembrane region" description="Helical" evidence="13">
    <location>
        <begin position="199"/>
        <end position="216"/>
    </location>
</feature>
<proteinExistence type="inferred from homology"/>
<feature type="transmembrane region" description="Helical" evidence="13">
    <location>
        <begin position="222"/>
        <end position="244"/>
    </location>
</feature>
<dbReference type="PANTHER" id="PTHR35864:SF1">
    <property type="entry name" value="ZINC METALLOPROTEASE YWHC-RELATED"/>
    <property type="match status" value="1"/>
</dbReference>